<evidence type="ECO:0000256" key="7">
    <source>
        <dbReference type="ARBA" id="ARBA00022840"/>
    </source>
</evidence>
<dbReference type="Pfam" id="PF14890">
    <property type="entry name" value="Intein_splicing"/>
    <property type="match status" value="1"/>
</dbReference>
<evidence type="ECO:0000256" key="2">
    <source>
        <dbReference type="ARBA" id="ARBA00014807"/>
    </source>
</evidence>
<dbReference type="InterPro" id="IPR036844">
    <property type="entry name" value="Hint_dom_sf"/>
</dbReference>
<keyword evidence="19" id="KW-1185">Reference proteome</keyword>
<dbReference type="SUPFAM" id="SSF52540">
    <property type="entry name" value="P-loop containing nucleoside triphosphate hydrolases"/>
    <property type="match status" value="3"/>
</dbReference>
<dbReference type="PROSITE" id="PS51198">
    <property type="entry name" value="UVRD_HELICASE_ATP_BIND"/>
    <property type="match status" value="1"/>
</dbReference>
<dbReference type="CDD" id="cd00081">
    <property type="entry name" value="Hint"/>
    <property type="match status" value="2"/>
</dbReference>
<dbReference type="STRING" id="1128398.Curi_c03110"/>
<evidence type="ECO:0000256" key="14">
    <source>
        <dbReference type="ARBA" id="ARBA00048988"/>
    </source>
</evidence>
<evidence type="ECO:0000256" key="8">
    <source>
        <dbReference type="ARBA" id="ARBA00023000"/>
    </source>
</evidence>
<dbReference type="NCBIfam" id="TIGR01443">
    <property type="entry name" value="intein_Cterm"/>
    <property type="match status" value="1"/>
</dbReference>
<dbReference type="GO" id="GO:0043138">
    <property type="term" value="F:3'-5' DNA helicase activity"/>
    <property type="evidence" value="ECO:0007669"/>
    <property type="project" value="UniProtKB-EC"/>
</dbReference>
<evidence type="ECO:0000256" key="5">
    <source>
        <dbReference type="ARBA" id="ARBA00022806"/>
    </source>
</evidence>
<dbReference type="InterPro" id="IPR003587">
    <property type="entry name" value="Hint_dom_N"/>
</dbReference>
<evidence type="ECO:0000313" key="18">
    <source>
        <dbReference type="EMBL" id="AFS77391.1"/>
    </source>
</evidence>
<gene>
    <name evidence="18" type="primary">pcrA</name>
    <name evidence="18" type="ordered locus">Curi_c03110</name>
</gene>
<dbReference type="Gene3D" id="1.10.486.10">
    <property type="entry name" value="PCRA, domain 4"/>
    <property type="match status" value="1"/>
</dbReference>
<sequence>MNFLDGMNDRQKEAVLATEGPLLVLAGAGSGKTRVLTYRIAHLIEEKGVSPYSILTLTFTNKAANEMKERIKKLIGDRVDDVWAGTFHSICVRILRRDIDKIGYDRSFVIYDTTDQKTLVKDCIKEKDLNEKMYDPNSMLNFISSQKDKLISPEMYIKENDGDFRERQKGELYALYQKKLKVNNALDFDDLIGKTIELLKDNPDVLEYYQNKFKYILVDEYQDTNRAQYTLIRLLSERYKNICVVGDDDQCLVEGMKVNTPNGEIPIEKLLENDKVYSPSGWGKVMEGSINKVIKKEYNGSIVNIKTKSGKEIKLTPNHITFAKLNPEVGIYYVYLMYKKELGYRIGQTQGVRSKRKGDICNGLAVRLNQENADKIWILKVCESKEDASYYEQLYAFKYNIPTVLFHPRSRRINFNQEYINRLYSEIDTHNNVIKLMEDLMVFEEYPHHRAGAVIRNNTFRRLVKLTFFGGRVTGEESGWHSHRICLNTSGEELREKAESSKFPVRDGKRETWRVETERKDYDEINEYAKKLMALHDDLEVDRRTKLTEDTAFNYMPASHIKPSMSIAVLEDNKIKEDIVEEVIIEEYNGFVYDISVPNFRQYISQGIVVHNSIYGWRGADIRNILDFEKDYPQSKTIKLEQNYRSTKTILNAANSVIGNNLGRKGKDLWTSNEDGNCINIYNASDEHSESQFIVSKIKEIVEEKSLNDFAILYRTNAQSRVVEESLMRSNIPYRIVGGLKFYDRKEIKDIVAYLRVIQNPVDNISLKRIINTPKRGIGKTTIDKVESYSVEKGESMYSVMIDAEEIPGLSQRAVNNLKDFISNIGKFMAMKELLGVKSLIENVIDSTGYIRELEQEDTIEARGRIENIEEFLSVAIDYENSSEESNLEDFLANISLLSDIDRLDEEETDTVTLMTLHSAKGLEFPIVFMVGMEEGLFPSSRALTDENQLEEERRLCYVGITRAEQELFMTYSNQRMLYGKTNYNIPSRFLRELPENLVEGCNKDKSIIKDINKASNMGSTSSKYFKGFAIEYKKPEPKKVSGAGKISTGSKVKHKSWGVGTVVQVKGEGDSTEVTVAFESQGIKKIMLAYAPIEVI</sequence>
<dbReference type="Proteomes" id="UP000006094">
    <property type="component" value="Chromosome"/>
</dbReference>
<dbReference type="InterPro" id="IPR006142">
    <property type="entry name" value="INTEIN"/>
</dbReference>
<dbReference type="PROSITE" id="PS51217">
    <property type="entry name" value="UVRD_HELICASE_CTER"/>
    <property type="match status" value="1"/>
</dbReference>
<dbReference type="InterPro" id="IPR006141">
    <property type="entry name" value="Intein_N"/>
</dbReference>
<evidence type="ECO:0000256" key="3">
    <source>
        <dbReference type="ARBA" id="ARBA00022741"/>
    </source>
</evidence>
<dbReference type="Gene3D" id="3.40.50.300">
    <property type="entry name" value="P-loop containing nucleotide triphosphate hydrolases"/>
    <property type="match status" value="2"/>
</dbReference>
<dbReference type="GO" id="GO:0003677">
    <property type="term" value="F:DNA binding"/>
    <property type="evidence" value="ECO:0007669"/>
    <property type="project" value="UniProtKB-KW"/>
</dbReference>
<evidence type="ECO:0000259" key="17">
    <source>
        <dbReference type="PROSITE" id="PS51217"/>
    </source>
</evidence>
<keyword evidence="9" id="KW-0238">DNA-binding</keyword>
<dbReference type="GO" id="GO:0005524">
    <property type="term" value="F:ATP binding"/>
    <property type="evidence" value="ECO:0007669"/>
    <property type="project" value="UniProtKB-UniRule"/>
</dbReference>
<dbReference type="PROSITE" id="PS50817">
    <property type="entry name" value="INTEIN_N_TER"/>
    <property type="match status" value="1"/>
</dbReference>
<dbReference type="HOGENOM" id="CLU_004585_1_0_9"/>
<dbReference type="CDD" id="cd17932">
    <property type="entry name" value="DEXQc_UvrD"/>
    <property type="match status" value="1"/>
</dbReference>
<dbReference type="SUPFAM" id="SSF51294">
    <property type="entry name" value="Hedgehog/intein (Hint) domain"/>
    <property type="match status" value="1"/>
</dbReference>
<protein>
    <recommendedName>
        <fullName evidence="2">ATP-dependent DNA helicase PcrA</fullName>
        <ecNumber evidence="12">5.6.2.4</ecNumber>
    </recommendedName>
    <alternativeName>
        <fullName evidence="13">DNA 3'-5' helicase PcrA</fullName>
    </alternativeName>
</protein>
<keyword evidence="3 15" id="KW-0547">Nucleotide-binding</keyword>
<evidence type="ECO:0000256" key="12">
    <source>
        <dbReference type="ARBA" id="ARBA00034808"/>
    </source>
</evidence>
<evidence type="ECO:0000259" key="16">
    <source>
        <dbReference type="PROSITE" id="PS51198"/>
    </source>
</evidence>
<dbReference type="AlphaFoldDB" id="K0AYE9"/>
<dbReference type="PRINTS" id="PR00379">
    <property type="entry name" value="INTEIN"/>
</dbReference>
<feature type="binding site" evidence="15">
    <location>
        <begin position="26"/>
        <end position="33"/>
    </location>
    <ligand>
        <name>ATP</name>
        <dbReference type="ChEBI" id="CHEBI:30616"/>
    </ligand>
</feature>
<dbReference type="PANTHER" id="PTHR11070:SF2">
    <property type="entry name" value="ATP-DEPENDENT DNA HELICASE SRS2"/>
    <property type="match status" value="1"/>
</dbReference>
<dbReference type="InterPro" id="IPR013986">
    <property type="entry name" value="DExx_box_DNA_helicase_dom_sf"/>
</dbReference>
<dbReference type="PROSITE" id="PS50818">
    <property type="entry name" value="INTEIN_C_TER"/>
    <property type="match status" value="1"/>
</dbReference>
<evidence type="ECO:0000256" key="1">
    <source>
        <dbReference type="ARBA" id="ARBA00009922"/>
    </source>
</evidence>
<evidence type="ECO:0000313" key="19">
    <source>
        <dbReference type="Proteomes" id="UP000006094"/>
    </source>
</evidence>
<keyword evidence="6" id="KW-0068">Autocatalytic cleavage</keyword>
<dbReference type="Pfam" id="PF00580">
    <property type="entry name" value="UvrD-helicase"/>
    <property type="match status" value="1"/>
</dbReference>
<comment type="catalytic activity">
    <reaction evidence="11">
        <text>Couples ATP hydrolysis with the unwinding of duplex DNA by translocating in the 3'-5' direction.</text>
        <dbReference type="EC" id="5.6.2.4"/>
    </reaction>
</comment>
<evidence type="ECO:0000256" key="13">
    <source>
        <dbReference type="ARBA" id="ARBA00034900"/>
    </source>
</evidence>
<dbReference type="InterPro" id="IPR014016">
    <property type="entry name" value="UvrD-like_ATP-bd"/>
</dbReference>
<comment type="similarity">
    <text evidence="1">Belongs to the helicase family. UvrD subfamily.</text>
</comment>
<dbReference type="InterPro" id="IPR014017">
    <property type="entry name" value="DNA_helicase_UvrD-like_C"/>
</dbReference>
<evidence type="ECO:0000256" key="9">
    <source>
        <dbReference type="ARBA" id="ARBA00023125"/>
    </source>
</evidence>
<keyword evidence="4 15" id="KW-0378">Hydrolase</keyword>
<dbReference type="InterPro" id="IPR000212">
    <property type="entry name" value="DNA_helicase_UvrD/REP"/>
</dbReference>
<accession>K0AYE9</accession>
<dbReference type="GO" id="GO:0016887">
    <property type="term" value="F:ATP hydrolysis activity"/>
    <property type="evidence" value="ECO:0007669"/>
    <property type="project" value="RHEA"/>
</dbReference>
<dbReference type="NCBIfam" id="TIGR01445">
    <property type="entry name" value="intein_Nterm"/>
    <property type="match status" value="1"/>
</dbReference>
<dbReference type="GO" id="GO:0009314">
    <property type="term" value="P:response to radiation"/>
    <property type="evidence" value="ECO:0007669"/>
    <property type="project" value="UniProtKB-ARBA"/>
</dbReference>
<reference evidence="18 19" key="1">
    <citation type="journal article" date="2012" name="PLoS ONE">
        <title>The purine-utilizing bacterium Clostridium acidurici 9a: a genome-guided metabolic reconsideration.</title>
        <authorList>
            <person name="Hartwich K."/>
            <person name="Poehlein A."/>
            <person name="Daniel R."/>
        </authorList>
    </citation>
    <scope>NUCLEOTIDE SEQUENCE [LARGE SCALE GENOMIC DNA]</scope>
    <source>
        <strain evidence="19">ATCC 7906 / DSM 604 / BCRC 14475 / CIP 104303 / KCTC 5404 / NCIMB 10678 / 9a</strain>
    </source>
</reference>
<feature type="domain" description="UvrD-like helicase ATP-binding" evidence="16">
    <location>
        <begin position="5"/>
        <end position="647"/>
    </location>
</feature>
<dbReference type="Gene3D" id="2.170.16.10">
    <property type="entry name" value="Hedgehog/Intein (Hint) domain"/>
    <property type="match status" value="2"/>
</dbReference>
<dbReference type="PANTHER" id="PTHR11070">
    <property type="entry name" value="UVRD / RECB / PCRA DNA HELICASE FAMILY MEMBER"/>
    <property type="match status" value="1"/>
</dbReference>
<dbReference type="GO" id="GO:0000725">
    <property type="term" value="P:recombinational repair"/>
    <property type="evidence" value="ECO:0007669"/>
    <property type="project" value="TreeGrafter"/>
</dbReference>
<evidence type="ECO:0000256" key="11">
    <source>
        <dbReference type="ARBA" id="ARBA00034617"/>
    </source>
</evidence>
<evidence type="ECO:0000256" key="4">
    <source>
        <dbReference type="ARBA" id="ARBA00022801"/>
    </source>
</evidence>
<dbReference type="EMBL" id="CP003326">
    <property type="protein sequence ID" value="AFS77391.1"/>
    <property type="molecule type" value="Genomic_DNA"/>
</dbReference>
<dbReference type="SMART" id="SM00305">
    <property type="entry name" value="HintC"/>
    <property type="match status" value="1"/>
</dbReference>
<dbReference type="GO" id="GO:0016539">
    <property type="term" value="P:intein-mediated protein splicing"/>
    <property type="evidence" value="ECO:0007669"/>
    <property type="project" value="InterPro"/>
</dbReference>
<dbReference type="Pfam" id="PF21196">
    <property type="entry name" value="PcrA_UvrD_tudor"/>
    <property type="match status" value="1"/>
</dbReference>
<dbReference type="SMART" id="SM00306">
    <property type="entry name" value="HintN"/>
    <property type="match status" value="1"/>
</dbReference>
<keyword evidence="10" id="KW-0413">Isomerase</keyword>
<dbReference type="PATRIC" id="fig|1128398.3.peg.321"/>
<dbReference type="CDD" id="cd18807">
    <property type="entry name" value="SF1_C_UvrD"/>
    <property type="match status" value="1"/>
</dbReference>
<dbReference type="Pfam" id="PF13361">
    <property type="entry name" value="UvrD_C"/>
    <property type="match status" value="1"/>
</dbReference>
<dbReference type="InterPro" id="IPR003586">
    <property type="entry name" value="Hint_dom_C"/>
</dbReference>
<evidence type="ECO:0000256" key="6">
    <source>
        <dbReference type="ARBA" id="ARBA00022813"/>
    </source>
</evidence>
<dbReference type="FunFam" id="1.10.10.160:FF:000001">
    <property type="entry name" value="ATP-dependent DNA helicase"/>
    <property type="match status" value="1"/>
</dbReference>
<evidence type="ECO:0000256" key="15">
    <source>
        <dbReference type="PROSITE-ProRule" id="PRU00560"/>
    </source>
</evidence>
<dbReference type="KEGG" id="cad:Curi_c03110"/>
<dbReference type="GO" id="GO:0005829">
    <property type="term" value="C:cytosol"/>
    <property type="evidence" value="ECO:0007669"/>
    <property type="project" value="TreeGrafter"/>
</dbReference>
<dbReference type="FunFam" id="1.10.486.10:FF:000003">
    <property type="entry name" value="ATP-dependent DNA helicase"/>
    <property type="match status" value="1"/>
</dbReference>
<keyword evidence="7 15" id="KW-0067">ATP-binding</keyword>
<proteinExistence type="inferred from homology"/>
<dbReference type="OrthoDB" id="9810135at2"/>
<keyword evidence="8" id="KW-0651">Protein splicing</keyword>
<evidence type="ECO:0000256" key="10">
    <source>
        <dbReference type="ARBA" id="ARBA00023235"/>
    </source>
</evidence>
<keyword evidence="5 15" id="KW-0347">Helicase</keyword>
<dbReference type="InterPro" id="IPR027417">
    <property type="entry name" value="P-loop_NTPase"/>
</dbReference>
<feature type="domain" description="UvrD-like helicase C-terminal" evidence="17">
    <location>
        <begin position="648"/>
        <end position="922"/>
    </location>
</feature>
<dbReference type="InterPro" id="IPR030934">
    <property type="entry name" value="Intein_C"/>
</dbReference>
<organism evidence="18 19">
    <name type="scientific">Gottschalkia acidurici (strain ATCC 7906 / DSM 604 / BCRC 14475 / CIP 104303 / KCTC 5404 / NCIMB 10678 / 9a)</name>
    <name type="common">Clostridium acidurici</name>
    <dbReference type="NCBI Taxonomy" id="1128398"/>
    <lineage>
        <taxon>Bacteria</taxon>
        <taxon>Bacillati</taxon>
        <taxon>Bacillota</taxon>
        <taxon>Tissierellia</taxon>
        <taxon>Tissierellales</taxon>
        <taxon>Gottschalkiaceae</taxon>
        <taxon>Gottschalkia</taxon>
    </lineage>
</organism>
<dbReference type="EC" id="5.6.2.4" evidence="12"/>
<dbReference type="GO" id="GO:0033202">
    <property type="term" value="C:DNA helicase complex"/>
    <property type="evidence" value="ECO:0007669"/>
    <property type="project" value="TreeGrafter"/>
</dbReference>
<name>K0AYE9_GOTA9</name>
<comment type="catalytic activity">
    <reaction evidence="14">
        <text>ATP + H2O = ADP + phosphate + H(+)</text>
        <dbReference type="Rhea" id="RHEA:13065"/>
        <dbReference type="ChEBI" id="CHEBI:15377"/>
        <dbReference type="ChEBI" id="CHEBI:15378"/>
        <dbReference type="ChEBI" id="CHEBI:30616"/>
        <dbReference type="ChEBI" id="CHEBI:43474"/>
        <dbReference type="ChEBI" id="CHEBI:456216"/>
        <dbReference type="EC" id="5.6.2.4"/>
    </reaction>
</comment>
<dbReference type="eggNOG" id="COG0210">
    <property type="taxonomic scope" value="Bacteria"/>
</dbReference>
<dbReference type="Gene3D" id="1.10.10.160">
    <property type="match status" value="1"/>
</dbReference>
<dbReference type="RefSeq" id="WP_014966528.1">
    <property type="nucleotide sequence ID" value="NC_018664.1"/>
</dbReference>